<comment type="caution">
    <text evidence="8">The sequence shown here is derived from an EMBL/GenBank/DDBJ whole genome shotgun (WGS) entry which is preliminary data.</text>
</comment>
<reference evidence="8" key="1">
    <citation type="submission" date="2020-10" db="EMBL/GenBank/DDBJ databases">
        <title>Unveiling of a novel bifunctional photoreceptor, Dualchrome1, isolated from a cosmopolitan green alga.</title>
        <authorList>
            <person name="Suzuki S."/>
            <person name="Kawachi M."/>
        </authorList>
    </citation>
    <scope>NUCLEOTIDE SEQUENCE</scope>
    <source>
        <strain evidence="8">NIES 2893</strain>
    </source>
</reference>
<dbReference type="InterPro" id="IPR013783">
    <property type="entry name" value="Ig-like_fold"/>
</dbReference>
<dbReference type="PANTHER" id="PTHR48004:SF73">
    <property type="entry name" value="RECEPTOR-LIKE PROTEIN 16-RELATED"/>
    <property type="match status" value="1"/>
</dbReference>
<keyword evidence="9" id="KW-1185">Reference proteome</keyword>
<evidence type="ECO:0000259" key="7">
    <source>
        <dbReference type="PROSITE" id="PS50026"/>
    </source>
</evidence>
<sequence>MSVNMCGRVNMGVFYFMLVVWLGLLLNSSSAAAVSVDVTFFADGACSTPFAGTPKTATAESGKCVEMKMGGDGAFMKVVMEPDMKTVLIGLNETCPAAATRPDLNCKTDGSECCPISGDDGFLFAYKVMYTAPATTAAPATSGGLCASTMFVAAATGRHPSASPPNTFYADKIHEPQKHSGDLAFPFSPTGEDFYHCNGACRTYDFREKRGSLFITVSGFYATSDVTGDITVFVEEPQTFIKPQQIDVVRSLYDTCCASRRPPDANWRWAGGESSDSDAKPYCDWLPLRTFPNGLAGNVTDCTQVPGIVCDSDGNIIELLLPEVGLKCELPTSLADLKSLRKVDMSRNQLYGTLPLAIASMPSLETVLLFENRFAGVTPCFASDSLEVLRLANNDLEGSIPECFGQSRRLNWIDLSSNKLTGVVPQRLAESKTLAMVDLGLNLLTGTLPPTLCDLGPSLLYLRLSRNDIDGTIPNCYLKSFTNLVELDLSYNRLTGILPSLSPELTKLRSLRLQHNRMRGSVVTQFDQMVEFMAQGGQGRAVILLNSNHFSGPLPSTIESVIHSPLFYVILQMGGNHFRCDDTTHTWPRFVRKVPLPPDVLGSCEKVPRLDKIKSGTKSFDVATPVEVIGEGFDQTDDLKCIFKNGDVEREVPGLFVSSTEVHCYLPNEAIGKVDGKSISAKAGAKIGVSVANYGTDYATLESANEFLSFELKCPKSSAGTECQYTRKDTCSGNGDPKDDGGCACDGGYKGGNCSKRKGVDETLALAVGLPVCVITVGACIFIAYMIQRERRGIPLFDALDDLVEPNAMRSDNFANSTPMPMEVRIAERTSQGNAIVESVER</sequence>
<accession>A0A830HJM8</accession>
<comment type="caution">
    <text evidence="4">Lacks conserved residue(s) required for the propagation of feature annotation.</text>
</comment>
<dbReference type="InterPro" id="IPR000742">
    <property type="entry name" value="EGF"/>
</dbReference>
<feature type="transmembrane region" description="Helical" evidence="5">
    <location>
        <begin position="764"/>
        <end position="787"/>
    </location>
</feature>
<dbReference type="PANTHER" id="PTHR48004">
    <property type="entry name" value="OS01G0149700 PROTEIN"/>
    <property type="match status" value="1"/>
</dbReference>
<dbReference type="InterPro" id="IPR032675">
    <property type="entry name" value="LRR_dom_sf"/>
</dbReference>
<keyword evidence="5" id="KW-1133">Transmembrane helix</keyword>
<keyword evidence="5" id="KW-0472">Membrane</keyword>
<comment type="subcellular location">
    <subcellularLocation>
        <location evidence="1">Cytoplasm</location>
        <location evidence="1">Cytoskeleton</location>
        <location evidence="1">Cilium axoneme</location>
    </subcellularLocation>
</comment>
<evidence type="ECO:0000256" key="3">
    <source>
        <dbReference type="ARBA" id="ARBA00022737"/>
    </source>
</evidence>
<dbReference type="Proteomes" id="UP000660262">
    <property type="component" value="Unassembled WGS sequence"/>
</dbReference>
<dbReference type="PROSITE" id="PS51450">
    <property type="entry name" value="LRR"/>
    <property type="match status" value="1"/>
</dbReference>
<name>A0A830HJM8_9CHLO</name>
<dbReference type="InterPro" id="IPR052941">
    <property type="entry name" value="StomDev_PlantInt_Reg"/>
</dbReference>
<dbReference type="Pfam" id="PF00560">
    <property type="entry name" value="LRR_1"/>
    <property type="match status" value="2"/>
</dbReference>
<dbReference type="FunFam" id="3.80.10.10:FF:000041">
    <property type="entry name" value="LRR receptor-like serine/threonine-protein kinase ERECTA"/>
    <property type="match status" value="1"/>
</dbReference>
<organism evidence="8 9">
    <name type="scientific">Pycnococcus provasolii</name>
    <dbReference type="NCBI Taxonomy" id="41880"/>
    <lineage>
        <taxon>Eukaryota</taxon>
        <taxon>Viridiplantae</taxon>
        <taxon>Chlorophyta</taxon>
        <taxon>Pseudoscourfieldiophyceae</taxon>
        <taxon>Pseudoscourfieldiales</taxon>
        <taxon>Pycnococcaceae</taxon>
        <taxon>Pycnococcus</taxon>
    </lineage>
</organism>
<evidence type="ECO:0000313" key="8">
    <source>
        <dbReference type="EMBL" id="GHP07334.1"/>
    </source>
</evidence>
<evidence type="ECO:0000256" key="5">
    <source>
        <dbReference type="SAM" id="Phobius"/>
    </source>
</evidence>
<feature type="chain" id="PRO_5032371495" description="EGF-like domain-containing protein" evidence="6">
    <location>
        <begin position="32"/>
        <end position="842"/>
    </location>
</feature>
<evidence type="ECO:0000256" key="2">
    <source>
        <dbReference type="ARBA" id="ARBA00022614"/>
    </source>
</evidence>
<dbReference type="PROSITE" id="PS00022">
    <property type="entry name" value="EGF_1"/>
    <property type="match status" value="1"/>
</dbReference>
<keyword evidence="6" id="KW-0732">Signal</keyword>
<evidence type="ECO:0000313" key="9">
    <source>
        <dbReference type="Proteomes" id="UP000660262"/>
    </source>
</evidence>
<keyword evidence="3" id="KW-0677">Repeat</keyword>
<evidence type="ECO:0000256" key="1">
    <source>
        <dbReference type="ARBA" id="ARBA00004430"/>
    </source>
</evidence>
<keyword evidence="4" id="KW-0245">EGF-like domain</keyword>
<dbReference type="PROSITE" id="PS01186">
    <property type="entry name" value="EGF_2"/>
    <property type="match status" value="1"/>
</dbReference>
<keyword evidence="2" id="KW-0433">Leucine-rich repeat</keyword>
<dbReference type="OrthoDB" id="497568at2759"/>
<dbReference type="EMBL" id="BNJQ01000016">
    <property type="protein sequence ID" value="GHP07334.1"/>
    <property type="molecule type" value="Genomic_DNA"/>
</dbReference>
<keyword evidence="5" id="KW-0812">Transmembrane</keyword>
<feature type="disulfide bond" evidence="4">
    <location>
        <begin position="745"/>
        <end position="754"/>
    </location>
</feature>
<keyword evidence="4" id="KW-1015">Disulfide bond</keyword>
<dbReference type="PROSITE" id="PS50026">
    <property type="entry name" value="EGF_3"/>
    <property type="match status" value="1"/>
</dbReference>
<protein>
    <recommendedName>
        <fullName evidence="7">EGF-like domain-containing protein</fullName>
    </recommendedName>
</protein>
<feature type="signal peptide" evidence="6">
    <location>
        <begin position="1"/>
        <end position="31"/>
    </location>
</feature>
<gene>
    <name evidence="8" type="ORF">PPROV_000607500</name>
</gene>
<evidence type="ECO:0000256" key="4">
    <source>
        <dbReference type="PROSITE-ProRule" id="PRU00076"/>
    </source>
</evidence>
<feature type="domain" description="EGF-like" evidence="7">
    <location>
        <begin position="719"/>
        <end position="755"/>
    </location>
</feature>
<dbReference type="Gene3D" id="3.80.10.10">
    <property type="entry name" value="Ribonuclease Inhibitor"/>
    <property type="match status" value="1"/>
</dbReference>
<dbReference type="AlphaFoldDB" id="A0A830HJM8"/>
<dbReference type="SUPFAM" id="SSF52058">
    <property type="entry name" value="L domain-like"/>
    <property type="match status" value="1"/>
</dbReference>
<evidence type="ECO:0000256" key="6">
    <source>
        <dbReference type="SAM" id="SignalP"/>
    </source>
</evidence>
<proteinExistence type="predicted"/>
<dbReference type="InterPro" id="IPR001611">
    <property type="entry name" value="Leu-rich_rpt"/>
</dbReference>
<dbReference type="Gene3D" id="2.60.40.10">
    <property type="entry name" value="Immunoglobulins"/>
    <property type="match status" value="1"/>
</dbReference>
<dbReference type="GO" id="GO:0005930">
    <property type="term" value="C:axoneme"/>
    <property type="evidence" value="ECO:0007669"/>
    <property type="project" value="UniProtKB-SubCell"/>
</dbReference>